<evidence type="ECO:0008006" key="5">
    <source>
        <dbReference type="Google" id="ProtNLM"/>
    </source>
</evidence>
<protein>
    <recommendedName>
        <fullName evidence="5">GH3 auxin-responsive promoter</fullName>
    </recommendedName>
</protein>
<reference evidence="3 4" key="1">
    <citation type="journal article" date="2010" name="J. Bacteriol.">
        <title>The genome of the amoeba symbiont 'Candidatus Amoebophilus asiaticus' reveals common mechanisms for host cell interaction among amoeba-associated bacteria.</title>
        <authorList>
            <person name="Schmitz-Esser S."/>
            <person name="Tischler P."/>
            <person name="Arnold R."/>
            <person name="Montanaro J."/>
            <person name="Wagner M."/>
            <person name="Rattei T."/>
            <person name="Horn M."/>
        </authorList>
    </citation>
    <scope>NUCLEOTIDE SEQUENCE [LARGE SCALE GENOMIC DNA]</scope>
    <source>
        <strain evidence="3 4">5a2</strain>
    </source>
</reference>
<dbReference type="Proteomes" id="UP000001227">
    <property type="component" value="Chromosome"/>
</dbReference>
<dbReference type="Pfam" id="PF03321">
    <property type="entry name" value="GH3"/>
    <property type="match status" value="1"/>
</dbReference>
<dbReference type="PANTHER" id="PTHR31901">
    <property type="entry name" value="GH3 DOMAIN-CONTAINING PROTEIN"/>
    <property type="match status" value="1"/>
</dbReference>
<keyword evidence="4" id="KW-1185">Reference proteome</keyword>
<dbReference type="OrthoDB" id="5678283at2"/>
<dbReference type="HOGENOM" id="CLU_016249_4_0_10"/>
<dbReference type="InterPro" id="IPR055378">
    <property type="entry name" value="GH3_C"/>
</dbReference>
<accession>B3ETU3</accession>
<dbReference type="EMBL" id="CP001102">
    <property type="protein sequence ID" value="ACE06645.1"/>
    <property type="molecule type" value="Genomic_DNA"/>
</dbReference>
<dbReference type="RefSeq" id="WP_012473389.1">
    <property type="nucleotide sequence ID" value="NC_010830.1"/>
</dbReference>
<sequence length="508" mass="58050">MYLLNQSFNWLLKQRLSRLQHAIENPIDMQATLLHTLIQKGAQTEYGQQFSYHTIATKQHFKEQVPICTYEELYPYIKKVLQGSVNVLWPTPIKWFAKSSGTTNDRSKFIPVSTEALKEGHYKAGKDMLAIYLSNQPHSQLLHGKNLAMGGSLYTNSFCPNSDTKYGDVSAVIMKNLPLWAKWASTPNLDIALLENWEEKLEKLAQITAQENITSITGIPTWLLVLLNKVLAIKQATNIAEIWPMLELFIHGGVSFTPYRDLFKNIASTNTHYMEVYNASEGFFAIQDQINGSELLLLVDHGIYYEFIPIEELDDSHPTVIDLADVKVGQIYAVVITTNAGLWRYQIGDTIKFTSTAPYRIKIAGRTKHFINTFGEELVIDNADMAIADACMLTGTTISDYTAGPNYTSDSKKGQHEWLIEFVQEPTNLDEFTDILDRKLQELNSDYEAKRYKDFILAKPVIRPVPKGVFYAWMKKNNKLGNQNKVPRLFNSRKYLDEIYQLIQEDVY</sequence>
<dbReference type="Pfam" id="PF23572">
    <property type="entry name" value="GH3_C"/>
    <property type="match status" value="1"/>
</dbReference>
<evidence type="ECO:0000313" key="3">
    <source>
        <dbReference type="EMBL" id="ACE06645.1"/>
    </source>
</evidence>
<gene>
    <name evidence="3" type="ordered locus">Aasi_1338</name>
</gene>
<dbReference type="Pfam" id="PF23571">
    <property type="entry name" value="GH3_M"/>
    <property type="match status" value="1"/>
</dbReference>
<feature type="domain" description="GH3 C-terminal" evidence="2">
    <location>
        <begin position="382"/>
        <end position="494"/>
    </location>
</feature>
<dbReference type="AlphaFoldDB" id="B3ETU3"/>
<dbReference type="GO" id="GO:0016881">
    <property type="term" value="F:acid-amino acid ligase activity"/>
    <property type="evidence" value="ECO:0007669"/>
    <property type="project" value="TreeGrafter"/>
</dbReference>
<dbReference type="InterPro" id="IPR004993">
    <property type="entry name" value="GH3"/>
</dbReference>
<dbReference type="GO" id="GO:0005737">
    <property type="term" value="C:cytoplasm"/>
    <property type="evidence" value="ECO:0007669"/>
    <property type="project" value="TreeGrafter"/>
</dbReference>
<dbReference type="InterPro" id="IPR055377">
    <property type="entry name" value="GH3_M"/>
</dbReference>
<dbReference type="eggNOG" id="COG0318">
    <property type="taxonomic scope" value="Bacteria"/>
</dbReference>
<organism evidence="3 4">
    <name type="scientific">Amoebophilus asiaticus (strain 5a2)</name>
    <dbReference type="NCBI Taxonomy" id="452471"/>
    <lineage>
        <taxon>Bacteria</taxon>
        <taxon>Pseudomonadati</taxon>
        <taxon>Bacteroidota</taxon>
        <taxon>Cytophagia</taxon>
        <taxon>Cytophagales</taxon>
        <taxon>Amoebophilaceae</taxon>
        <taxon>Candidatus Amoebophilus</taxon>
    </lineage>
</organism>
<name>B3ETU3_AMOA5</name>
<dbReference type="PANTHER" id="PTHR31901:SF9">
    <property type="entry name" value="GH3 DOMAIN-CONTAINING PROTEIN"/>
    <property type="match status" value="1"/>
</dbReference>
<dbReference type="KEGG" id="aas:Aasi_1338"/>
<evidence type="ECO:0000259" key="2">
    <source>
        <dbReference type="Pfam" id="PF23572"/>
    </source>
</evidence>
<dbReference type="STRING" id="452471.Aasi_1338"/>
<evidence type="ECO:0000259" key="1">
    <source>
        <dbReference type="Pfam" id="PF23571"/>
    </source>
</evidence>
<evidence type="ECO:0000313" key="4">
    <source>
        <dbReference type="Proteomes" id="UP000001227"/>
    </source>
</evidence>
<feature type="domain" description="GH3 middle" evidence="1">
    <location>
        <begin position="297"/>
        <end position="366"/>
    </location>
</feature>
<proteinExistence type="predicted"/>